<dbReference type="PANTHER" id="PTHR37950">
    <property type="entry name" value="4-HYDROXYPHENYLACETATE CATABOLISM PROTEIN"/>
    <property type="match status" value="1"/>
</dbReference>
<evidence type="ECO:0000313" key="1">
    <source>
        <dbReference type="EMBL" id="WOH36373.1"/>
    </source>
</evidence>
<gene>
    <name evidence="1" type="ORF">RI844_13450</name>
</gene>
<keyword evidence="1" id="KW-0413">Isomerase</keyword>
<organism evidence="1 2">
    <name type="scientific">Thalassotalea fonticola</name>
    <dbReference type="NCBI Taxonomy" id="3065649"/>
    <lineage>
        <taxon>Bacteria</taxon>
        <taxon>Pseudomonadati</taxon>
        <taxon>Pseudomonadota</taxon>
        <taxon>Gammaproteobacteria</taxon>
        <taxon>Alteromonadales</taxon>
        <taxon>Colwelliaceae</taxon>
        <taxon>Thalassotalea</taxon>
    </lineage>
</organism>
<name>A0ABZ0GLY2_9GAMM</name>
<keyword evidence="2" id="KW-1185">Reference proteome</keyword>
<dbReference type="InterPro" id="IPR014347">
    <property type="entry name" value="Tautomerase/MIF_sf"/>
</dbReference>
<proteinExistence type="predicted"/>
<dbReference type="Pfam" id="PF02962">
    <property type="entry name" value="CHMI"/>
    <property type="match status" value="1"/>
</dbReference>
<dbReference type="Proteomes" id="UP001301442">
    <property type="component" value="Chromosome"/>
</dbReference>
<dbReference type="SUPFAM" id="SSF55331">
    <property type="entry name" value="Tautomerase/MIF"/>
    <property type="match status" value="1"/>
</dbReference>
<dbReference type="GO" id="GO:0016853">
    <property type="term" value="F:isomerase activity"/>
    <property type="evidence" value="ECO:0007669"/>
    <property type="project" value="UniProtKB-KW"/>
</dbReference>
<dbReference type="InterPro" id="IPR004220">
    <property type="entry name" value="5-COMe_2-OHmuconate_Isoase"/>
</dbReference>
<dbReference type="PANTHER" id="PTHR37950:SF1">
    <property type="entry name" value="4-HYDROXYPHENYLACETATE CATABOLISM PROTEIN"/>
    <property type="match status" value="1"/>
</dbReference>
<protein>
    <submittedName>
        <fullName evidence="1">5-carboxymethyl-2-hydroxymuconate isomerase</fullName>
    </submittedName>
</protein>
<dbReference type="Gene3D" id="3.30.429.10">
    <property type="entry name" value="Macrophage Migration Inhibitory Factor"/>
    <property type="match status" value="1"/>
</dbReference>
<dbReference type="RefSeq" id="WP_348395186.1">
    <property type="nucleotide sequence ID" value="NZ_CP136600.1"/>
</dbReference>
<evidence type="ECO:0000313" key="2">
    <source>
        <dbReference type="Proteomes" id="UP001301442"/>
    </source>
</evidence>
<reference evidence="1 2" key="1">
    <citation type="submission" date="2023-09" db="EMBL/GenBank/DDBJ databases">
        <authorList>
            <person name="Qi X."/>
        </authorList>
    </citation>
    <scope>NUCLEOTIDE SEQUENCE [LARGE SCALE GENOMIC DNA]</scope>
    <source>
        <strain evidence="1 2">S1-1</strain>
    </source>
</reference>
<sequence length="111" mass="12196">MPHCVIEHSSSISADALIAQVFSGALLSELFEADGGDIKVRALPFTNHQSGTDKIDFVHVTLRILSGRNIEQKSMLSQFVLEQLKKLKLANCSLTIEVVDIERASYAKVIV</sequence>
<dbReference type="EMBL" id="CP136600">
    <property type="protein sequence ID" value="WOH36373.1"/>
    <property type="molecule type" value="Genomic_DNA"/>
</dbReference>
<accession>A0ABZ0GLY2</accession>